<dbReference type="EMBL" id="GBRH01189128">
    <property type="protein sequence ID" value="JAE08768.1"/>
    <property type="molecule type" value="Transcribed_RNA"/>
</dbReference>
<accession>A0A0A9FKG7</accession>
<organism evidence="1">
    <name type="scientific">Arundo donax</name>
    <name type="common">Giant reed</name>
    <name type="synonym">Donax arundinaceus</name>
    <dbReference type="NCBI Taxonomy" id="35708"/>
    <lineage>
        <taxon>Eukaryota</taxon>
        <taxon>Viridiplantae</taxon>
        <taxon>Streptophyta</taxon>
        <taxon>Embryophyta</taxon>
        <taxon>Tracheophyta</taxon>
        <taxon>Spermatophyta</taxon>
        <taxon>Magnoliopsida</taxon>
        <taxon>Liliopsida</taxon>
        <taxon>Poales</taxon>
        <taxon>Poaceae</taxon>
        <taxon>PACMAD clade</taxon>
        <taxon>Arundinoideae</taxon>
        <taxon>Arundineae</taxon>
        <taxon>Arundo</taxon>
    </lineage>
</organism>
<proteinExistence type="predicted"/>
<reference evidence="1" key="1">
    <citation type="submission" date="2014-09" db="EMBL/GenBank/DDBJ databases">
        <authorList>
            <person name="Magalhaes I.L.F."/>
            <person name="Oliveira U."/>
            <person name="Santos F.R."/>
            <person name="Vidigal T.H.D.A."/>
            <person name="Brescovit A.D."/>
            <person name="Santos A.J."/>
        </authorList>
    </citation>
    <scope>NUCLEOTIDE SEQUENCE</scope>
    <source>
        <tissue evidence="1">Shoot tissue taken approximately 20 cm above the soil surface</tissue>
    </source>
</reference>
<dbReference type="AlphaFoldDB" id="A0A0A9FKG7"/>
<name>A0A0A9FKG7_ARUDO</name>
<sequence>MEATFTVFLIVPNDLPCLL</sequence>
<reference evidence="1" key="2">
    <citation type="journal article" date="2015" name="Data Brief">
        <title>Shoot transcriptome of the giant reed, Arundo donax.</title>
        <authorList>
            <person name="Barrero R.A."/>
            <person name="Guerrero F.D."/>
            <person name="Moolhuijzen P."/>
            <person name="Goolsby J.A."/>
            <person name="Tidwell J."/>
            <person name="Bellgard S.E."/>
            <person name="Bellgard M.I."/>
        </authorList>
    </citation>
    <scope>NUCLEOTIDE SEQUENCE</scope>
    <source>
        <tissue evidence="1">Shoot tissue taken approximately 20 cm above the soil surface</tissue>
    </source>
</reference>
<evidence type="ECO:0000313" key="1">
    <source>
        <dbReference type="EMBL" id="JAE08768.1"/>
    </source>
</evidence>
<protein>
    <submittedName>
        <fullName evidence="1">Uncharacterized protein</fullName>
    </submittedName>
</protein>